<organism evidence="6 7">
    <name type="scientific">Aphanomyces stellatus</name>
    <dbReference type="NCBI Taxonomy" id="120398"/>
    <lineage>
        <taxon>Eukaryota</taxon>
        <taxon>Sar</taxon>
        <taxon>Stramenopiles</taxon>
        <taxon>Oomycota</taxon>
        <taxon>Saprolegniomycetes</taxon>
        <taxon>Saprolegniales</taxon>
        <taxon>Verrucalvaceae</taxon>
        <taxon>Aphanomyces</taxon>
    </lineage>
</organism>
<dbReference type="InterPro" id="IPR003609">
    <property type="entry name" value="Pan_app"/>
</dbReference>
<dbReference type="CDD" id="cd01100">
    <property type="entry name" value="APPLE_Factor_XI_like"/>
    <property type="match status" value="3"/>
</dbReference>
<evidence type="ECO:0000256" key="2">
    <source>
        <dbReference type="ARBA" id="ARBA00023157"/>
    </source>
</evidence>
<sequence length="385" mass="39549">MQIGRQAGVNIQKFLGKSPPPPPSTCAAIQEDTDYDGQDIASIKQVSADLCCSDCAANPQCVLHVWFQGTCYLKSQAGAKSTAGGRRAAFVSRGGATCSAIQEDTDYDGDDIDAIKQPSADLCCGDCNANPKCALFVWFDGTCYLKGQAGTKSTAGGRRAAFASRGTTPPPPPPPSTCTSIQPDTDYFGNDLSSVARPSAEACCDVCKATAGCKLFVWADGMCWLKNAKGTSTFKRGVKAGFVSSASSTCGAPEANTDFAGQDITSVPGTSVGACCTACQANTQCNAYSFANSQCYLKSGRAGTSTKTGVTSARVNKCSPVESGVDYSGNDLSSAASDSIDDCCAFCRNLSGCKAFSYASGTCYLKSGKGASQANAGVRSATVIA</sequence>
<evidence type="ECO:0000313" key="5">
    <source>
        <dbReference type="EMBL" id="KAF0695094.1"/>
    </source>
</evidence>
<feature type="domain" description="Apple" evidence="4">
    <location>
        <begin position="250"/>
        <end position="315"/>
    </location>
</feature>
<keyword evidence="7" id="KW-1185">Reference proteome</keyword>
<dbReference type="AlphaFoldDB" id="A0A485L0K3"/>
<gene>
    <name evidence="6" type="primary">Aste57867_14065</name>
    <name evidence="5" type="ORF">As57867_014014</name>
    <name evidence="6" type="ORF">ASTE57867_14065</name>
</gene>
<accession>A0A485L0K3</accession>
<feature type="region of interest" description="Disordered" evidence="3">
    <location>
        <begin position="156"/>
        <end position="176"/>
    </location>
</feature>
<keyword evidence="2" id="KW-1015">Disulfide bond</keyword>
<dbReference type="Pfam" id="PF14295">
    <property type="entry name" value="PAN_4"/>
    <property type="match status" value="5"/>
</dbReference>
<dbReference type="PANTHER" id="PTHR33946">
    <property type="match status" value="1"/>
</dbReference>
<dbReference type="PANTHER" id="PTHR33946:SF4">
    <property type="entry name" value="COAGULATION FACTOR XI"/>
    <property type="match status" value="1"/>
</dbReference>
<proteinExistence type="predicted"/>
<dbReference type="EMBL" id="CAADRA010005535">
    <property type="protein sequence ID" value="VFT90893.1"/>
    <property type="molecule type" value="Genomic_DNA"/>
</dbReference>
<dbReference type="EMBL" id="VJMH01005514">
    <property type="protein sequence ID" value="KAF0695094.1"/>
    <property type="molecule type" value="Genomic_DNA"/>
</dbReference>
<evidence type="ECO:0000259" key="4">
    <source>
        <dbReference type="PROSITE" id="PS50948"/>
    </source>
</evidence>
<evidence type="ECO:0000256" key="3">
    <source>
        <dbReference type="SAM" id="MobiDB-lite"/>
    </source>
</evidence>
<reference evidence="6 7" key="1">
    <citation type="submission" date="2019-03" db="EMBL/GenBank/DDBJ databases">
        <authorList>
            <person name="Gaulin E."/>
            <person name="Dumas B."/>
        </authorList>
    </citation>
    <scope>NUCLEOTIDE SEQUENCE [LARGE SCALE GENOMIC DNA]</scope>
    <source>
        <strain evidence="6">CBS 568.67</strain>
    </source>
</reference>
<name>A0A485L0K3_9STRA</name>
<dbReference type="Proteomes" id="UP000332933">
    <property type="component" value="Unassembled WGS sequence"/>
</dbReference>
<dbReference type="InterPro" id="IPR000177">
    <property type="entry name" value="Apple"/>
</dbReference>
<dbReference type="GO" id="GO:0006508">
    <property type="term" value="P:proteolysis"/>
    <property type="evidence" value="ECO:0007669"/>
    <property type="project" value="InterPro"/>
</dbReference>
<dbReference type="Gene3D" id="3.50.4.10">
    <property type="entry name" value="Hepatocyte Growth Factor"/>
    <property type="match status" value="5"/>
</dbReference>
<feature type="domain" description="Apple" evidence="4">
    <location>
        <begin position="318"/>
        <end position="385"/>
    </location>
</feature>
<dbReference type="PROSITE" id="PS50948">
    <property type="entry name" value="PAN"/>
    <property type="match status" value="2"/>
</dbReference>
<dbReference type="SUPFAM" id="SSF57414">
    <property type="entry name" value="Hairpin loop containing domain-like"/>
    <property type="match status" value="2"/>
</dbReference>
<feature type="compositionally biased region" description="Low complexity" evidence="3">
    <location>
        <begin position="156"/>
        <end position="167"/>
    </location>
</feature>
<evidence type="ECO:0000313" key="6">
    <source>
        <dbReference type="EMBL" id="VFT90893.1"/>
    </source>
</evidence>
<evidence type="ECO:0000313" key="7">
    <source>
        <dbReference type="Proteomes" id="UP000332933"/>
    </source>
</evidence>
<dbReference type="GO" id="GO:0005576">
    <property type="term" value="C:extracellular region"/>
    <property type="evidence" value="ECO:0007669"/>
    <property type="project" value="InterPro"/>
</dbReference>
<protein>
    <submittedName>
        <fullName evidence="6">Aste57867_14065 protein</fullName>
    </submittedName>
</protein>
<dbReference type="SMART" id="SM00223">
    <property type="entry name" value="APPLE"/>
    <property type="match status" value="5"/>
</dbReference>
<reference evidence="5" key="2">
    <citation type="submission" date="2019-06" db="EMBL/GenBank/DDBJ databases">
        <title>Genomics analysis of Aphanomyces spp. identifies a new class of oomycete effector associated with host adaptation.</title>
        <authorList>
            <person name="Gaulin E."/>
        </authorList>
    </citation>
    <scope>NUCLEOTIDE SEQUENCE</scope>
    <source>
        <strain evidence="5">CBS 578.67</strain>
    </source>
</reference>
<keyword evidence="1" id="KW-0677">Repeat</keyword>
<evidence type="ECO:0000256" key="1">
    <source>
        <dbReference type="ARBA" id="ARBA00022737"/>
    </source>
</evidence>